<dbReference type="NCBIfam" id="TIGR00756">
    <property type="entry name" value="PPR"/>
    <property type="match status" value="1"/>
</dbReference>
<keyword evidence="5" id="KW-1185">Reference proteome</keyword>
<keyword evidence="2" id="KW-0677">Repeat</keyword>
<comment type="caution">
    <text evidence="4">The sequence shown here is derived from an EMBL/GenBank/DDBJ whole genome shotgun (WGS) entry which is preliminary data.</text>
</comment>
<proteinExistence type="inferred from homology"/>
<protein>
    <recommendedName>
        <fullName evidence="6">Pentatricopeptide repeat-containing protein</fullName>
    </recommendedName>
</protein>
<sequence length="200" mass="21974">MFWKLGKGEAALEAFNKFEDFGCTPNADTHYLTIESLFSRSLFDDAWSVCEKLLQSGNLPSNEKIGISLACAKEVEPKMPIWIGEAENAKNLLNKMTESGPPPGNAAFTSVISALSKAGDMEDAIALKNLMASRGLRPDMLIQSLCLKALDWQTAEVLVEEMKQEGLYLNGITRGLIKAVKDLESAAVKHRSLFQSFQSE</sequence>
<dbReference type="PROSITE" id="PS51375">
    <property type="entry name" value="PPR"/>
    <property type="match status" value="1"/>
</dbReference>
<dbReference type="InterPro" id="IPR011990">
    <property type="entry name" value="TPR-like_helical_dom_sf"/>
</dbReference>
<dbReference type="EMBL" id="JAINDJ010000008">
    <property type="protein sequence ID" value="KAG9439261.1"/>
    <property type="molecule type" value="Genomic_DNA"/>
</dbReference>
<evidence type="ECO:0000313" key="4">
    <source>
        <dbReference type="EMBL" id="KAG9439261.1"/>
    </source>
</evidence>
<dbReference type="Proteomes" id="UP000825729">
    <property type="component" value="Unassembled WGS sequence"/>
</dbReference>
<evidence type="ECO:0000256" key="2">
    <source>
        <dbReference type="ARBA" id="ARBA00022737"/>
    </source>
</evidence>
<dbReference type="Pfam" id="PF01535">
    <property type="entry name" value="PPR"/>
    <property type="match status" value="1"/>
</dbReference>
<dbReference type="InterPro" id="IPR002885">
    <property type="entry name" value="PPR_rpt"/>
</dbReference>
<reference evidence="4 5" key="1">
    <citation type="submission" date="2021-07" db="EMBL/GenBank/DDBJ databases">
        <title>The Aristolochia fimbriata genome: insights into angiosperm evolution, floral development and chemical biosynthesis.</title>
        <authorList>
            <person name="Jiao Y."/>
        </authorList>
    </citation>
    <scope>NUCLEOTIDE SEQUENCE [LARGE SCALE GENOMIC DNA]</scope>
    <source>
        <strain evidence="4">IBCAS-2021</strain>
        <tissue evidence="4">Leaf</tissue>
    </source>
</reference>
<feature type="repeat" description="PPR" evidence="3">
    <location>
        <begin position="104"/>
        <end position="138"/>
    </location>
</feature>
<dbReference type="AlphaFoldDB" id="A0AAV7DUK4"/>
<evidence type="ECO:0000256" key="1">
    <source>
        <dbReference type="ARBA" id="ARBA00007626"/>
    </source>
</evidence>
<dbReference type="GO" id="GO:0003729">
    <property type="term" value="F:mRNA binding"/>
    <property type="evidence" value="ECO:0007669"/>
    <property type="project" value="TreeGrafter"/>
</dbReference>
<dbReference type="PANTHER" id="PTHR47938:SF35">
    <property type="entry name" value="PENTATRICOPEPTIDE REPEAT-CONTAINING PROTEIN 4, MITOCHONDRIAL-RELATED"/>
    <property type="match status" value="1"/>
</dbReference>
<accession>A0AAV7DUK4</accession>
<name>A0AAV7DUK4_ARIFI</name>
<evidence type="ECO:0008006" key="6">
    <source>
        <dbReference type="Google" id="ProtNLM"/>
    </source>
</evidence>
<evidence type="ECO:0000313" key="5">
    <source>
        <dbReference type="Proteomes" id="UP000825729"/>
    </source>
</evidence>
<dbReference type="PANTHER" id="PTHR47938">
    <property type="entry name" value="RESPIRATORY COMPLEX I CHAPERONE (CIA84), PUTATIVE (AFU_ORTHOLOGUE AFUA_2G06020)-RELATED"/>
    <property type="match status" value="1"/>
</dbReference>
<dbReference type="Gene3D" id="1.25.40.10">
    <property type="entry name" value="Tetratricopeptide repeat domain"/>
    <property type="match status" value="1"/>
</dbReference>
<comment type="similarity">
    <text evidence="1">Belongs to the PPR family. P subfamily.</text>
</comment>
<gene>
    <name evidence="4" type="ORF">H6P81_019426</name>
</gene>
<organism evidence="4 5">
    <name type="scientific">Aristolochia fimbriata</name>
    <name type="common">White veined hardy Dutchman's pipe vine</name>
    <dbReference type="NCBI Taxonomy" id="158543"/>
    <lineage>
        <taxon>Eukaryota</taxon>
        <taxon>Viridiplantae</taxon>
        <taxon>Streptophyta</taxon>
        <taxon>Embryophyta</taxon>
        <taxon>Tracheophyta</taxon>
        <taxon>Spermatophyta</taxon>
        <taxon>Magnoliopsida</taxon>
        <taxon>Magnoliidae</taxon>
        <taxon>Piperales</taxon>
        <taxon>Aristolochiaceae</taxon>
        <taxon>Aristolochia</taxon>
    </lineage>
</organism>
<evidence type="ECO:0000256" key="3">
    <source>
        <dbReference type="PROSITE-ProRule" id="PRU00708"/>
    </source>
</evidence>